<keyword evidence="3 9" id="KW-0812">Transmembrane</keyword>
<dbReference type="Proteomes" id="UP000746741">
    <property type="component" value="Unassembled WGS sequence"/>
</dbReference>
<dbReference type="PROSITE" id="PS50929">
    <property type="entry name" value="ABC_TM1F"/>
    <property type="match status" value="1"/>
</dbReference>
<dbReference type="AlphaFoldDB" id="A0A9X9WL18"/>
<evidence type="ECO:0000256" key="6">
    <source>
        <dbReference type="ARBA" id="ARBA00022989"/>
    </source>
</evidence>
<dbReference type="InterPro" id="IPR003439">
    <property type="entry name" value="ABC_transporter-like_ATP-bd"/>
</dbReference>
<keyword evidence="14" id="KW-1185">Reference proteome</keyword>
<dbReference type="SUPFAM" id="SSF90123">
    <property type="entry name" value="ABC transporter transmembrane region"/>
    <property type="match status" value="1"/>
</dbReference>
<proteinExistence type="predicted"/>
<dbReference type="InterPro" id="IPR011527">
    <property type="entry name" value="ABC1_TM_dom"/>
</dbReference>
<gene>
    <name evidence="13" type="ORF">GWK15_19655</name>
    <name evidence="12" type="ORF">GXW75_17365</name>
</gene>
<evidence type="ECO:0000259" key="10">
    <source>
        <dbReference type="PROSITE" id="PS50893"/>
    </source>
</evidence>
<dbReference type="PROSITE" id="PS00211">
    <property type="entry name" value="ABC_TRANSPORTER_1"/>
    <property type="match status" value="1"/>
</dbReference>
<sequence>MGRSCPAPRGRRKPRAARLRRGPDDGLPRASGQRGFRGILQPAPAHRDGVHARGALPLAALRPHLREPVRSPHRLPPSTAKADGSHVRALIRIAPYLWPKGEVELRLRVVAALVLVAAAKAANVLVPIAYARAVDALAPKDGVGAVLAIPVALIVGYGLLRVMSSAFGELRNAIFAKVQARAARRVALEVFEHLHALSMRFHMDRATGGLSRVIERGVRGIATSLNFLLFNIIPTIVEILFVAVILWWLFAVSFTVTMLGTIAAYVAFTLLFTNWRLRFRRQMNQLDEEANTKAVDSLLNYETVKYFNNEPHEARRYEESLTRYERAYVRSETTLNMLNAGQAFIMAVGLTITMLLAGSGIAQGHMTVGDFVMVNTYLIQIYQPLNILGFAYREIKQGLTDMEQMFTLLEVPAEVKDAPGAPALAKGPGEIRFEDVRFGYRPDREILKGVTFTVPPGRMLAIVGPTGAGKSTISRLLFRFYDATGGRVTVDGEDVRGVTQASLRQAIGVVPQDTVLFNDTIRYNIAYGRPGASEAEIEDAARHAQVHDFVMRLPEGYATRVGERGLKLSGGEKQRVAIARTILKDPRILILDEATSALDTRTEQEIQAALRDVSRNRTTLVIAHRLSTVVEADEIIVLQDGRIAERGTHGSLIAADGLYAEMWHRQAQAVAAAEAAARAQAEADLDRPRTARIGEATV</sequence>
<dbReference type="PANTHER" id="PTHR24221">
    <property type="entry name" value="ATP-BINDING CASSETTE SUB-FAMILY B"/>
    <property type="match status" value="1"/>
</dbReference>
<feature type="domain" description="ABC transmembrane type-1" evidence="11">
    <location>
        <begin position="110"/>
        <end position="397"/>
    </location>
</feature>
<dbReference type="EMBL" id="JAAEDK010000042">
    <property type="protein sequence ID" value="MBR0661028.1"/>
    <property type="molecule type" value="Genomic_DNA"/>
</dbReference>
<evidence type="ECO:0000256" key="2">
    <source>
        <dbReference type="ARBA" id="ARBA00022448"/>
    </source>
</evidence>
<dbReference type="GO" id="GO:0006879">
    <property type="term" value="P:intracellular iron ion homeostasis"/>
    <property type="evidence" value="ECO:0007669"/>
    <property type="project" value="TreeGrafter"/>
</dbReference>
<evidence type="ECO:0000256" key="7">
    <source>
        <dbReference type="ARBA" id="ARBA00023136"/>
    </source>
</evidence>
<comment type="caution">
    <text evidence="12">The sequence shown here is derived from an EMBL/GenBank/DDBJ whole genome shotgun (WGS) entry which is preliminary data.</text>
</comment>
<dbReference type="FunFam" id="3.40.50.300:FF:000186">
    <property type="entry name" value="ATP-binding cassette sub-family B member 7, mitochondrial"/>
    <property type="match status" value="1"/>
</dbReference>
<organism evidence="12 15">
    <name type="scientific">Neoroseomonas oryzicola</name>
    <dbReference type="NCBI Taxonomy" id="535904"/>
    <lineage>
        <taxon>Bacteria</taxon>
        <taxon>Pseudomonadati</taxon>
        <taxon>Pseudomonadota</taxon>
        <taxon>Alphaproteobacteria</taxon>
        <taxon>Acetobacterales</taxon>
        <taxon>Acetobacteraceae</taxon>
        <taxon>Neoroseomonas</taxon>
    </lineage>
</organism>
<dbReference type="Gene3D" id="3.40.50.300">
    <property type="entry name" value="P-loop containing nucleotide triphosphate hydrolases"/>
    <property type="match status" value="1"/>
</dbReference>
<dbReference type="Pfam" id="PF00664">
    <property type="entry name" value="ABC_membrane"/>
    <property type="match status" value="1"/>
</dbReference>
<evidence type="ECO:0000256" key="3">
    <source>
        <dbReference type="ARBA" id="ARBA00022692"/>
    </source>
</evidence>
<feature type="transmembrane region" description="Helical" evidence="9">
    <location>
        <begin position="225"/>
        <end position="250"/>
    </location>
</feature>
<dbReference type="InterPro" id="IPR003593">
    <property type="entry name" value="AAA+_ATPase"/>
</dbReference>
<feature type="transmembrane region" description="Helical" evidence="9">
    <location>
        <begin position="109"/>
        <end position="130"/>
    </location>
</feature>
<dbReference type="Proteomes" id="UP001138708">
    <property type="component" value="Unassembled WGS sequence"/>
</dbReference>
<reference evidence="13 14" key="2">
    <citation type="submission" date="2020-02" db="EMBL/GenBank/DDBJ databases">
        <authorList>
            <person name="Sun Q."/>
            <person name="Inoue M."/>
        </authorList>
    </citation>
    <scope>NUCLEOTIDE SEQUENCE [LARGE SCALE GENOMIC DNA]</scope>
    <source>
        <strain evidence="13 14">KCTC 22478</strain>
    </source>
</reference>
<protein>
    <submittedName>
        <fullName evidence="12">ABC transporter ATP-binding protein/permease</fullName>
    </submittedName>
</protein>
<dbReference type="Gene3D" id="1.20.1560.10">
    <property type="entry name" value="ABC transporter type 1, transmembrane domain"/>
    <property type="match status" value="1"/>
</dbReference>
<evidence type="ECO:0000313" key="12">
    <source>
        <dbReference type="EMBL" id="MBR0661028.1"/>
    </source>
</evidence>
<feature type="compositionally biased region" description="Basic residues" evidence="8">
    <location>
        <begin position="9"/>
        <end position="20"/>
    </location>
</feature>
<evidence type="ECO:0000256" key="1">
    <source>
        <dbReference type="ARBA" id="ARBA00004651"/>
    </source>
</evidence>
<dbReference type="PANTHER" id="PTHR24221:SF402">
    <property type="entry name" value="IRON-SULFUR CLUSTERS TRANSPORTER ABCB7, MITOCHONDRIAL"/>
    <property type="match status" value="1"/>
</dbReference>
<keyword evidence="5 12" id="KW-0067">ATP-binding</keyword>
<keyword evidence="7 9" id="KW-0472">Membrane</keyword>
<reference evidence="12" key="3">
    <citation type="journal article" date="2021" name="Syst. Appl. Microbiol.">
        <title>Roseomonas hellenica sp. nov., isolated from roots of wild-growing Alkanna tinctoria.</title>
        <authorList>
            <person name="Rat A."/>
            <person name="Naranjo H.D."/>
            <person name="Lebbe L."/>
            <person name="Cnockaert M."/>
            <person name="Krigas N."/>
            <person name="Grigoriadou K."/>
            <person name="Maloupa E."/>
            <person name="Willems A."/>
        </authorList>
    </citation>
    <scope>NUCLEOTIDE SEQUENCE</scope>
    <source>
        <strain evidence="12">LMG 31161</strain>
    </source>
</reference>
<dbReference type="SMART" id="SM00382">
    <property type="entry name" value="AAA"/>
    <property type="match status" value="1"/>
</dbReference>
<evidence type="ECO:0000313" key="15">
    <source>
        <dbReference type="Proteomes" id="UP001138708"/>
    </source>
</evidence>
<dbReference type="GO" id="GO:0005886">
    <property type="term" value="C:plasma membrane"/>
    <property type="evidence" value="ECO:0007669"/>
    <property type="project" value="UniProtKB-SubCell"/>
</dbReference>
<dbReference type="CDD" id="cd18582">
    <property type="entry name" value="ABC_6TM_ATM1_ABCB7"/>
    <property type="match status" value="1"/>
</dbReference>
<keyword evidence="6 9" id="KW-1133">Transmembrane helix</keyword>
<name>A0A9X9WL18_9PROT</name>
<evidence type="ECO:0000256" key="5">
    <source>
        <dbReference type="ARBA" id="ARBA00022840"/>
    </source>
</evidence>
<evidence type="ECO:0000313" key="14">
    <source>
        <dbReference type="Proteomes" id="UP000746741"/>
    </source>
</evidence>
<dbReference type="GO" id="GO:0140359">
    <property type="term" value="F:ABC-type transporter activity"/>
    <property type="evidence" value="ECO:0007669"/>
    <property type="project" value="InterPro"/>
</dbReference>
<keyword evidence="4" id="KW-0547">Nucleotide-binding</keyword>
<evidence type="ECO:0000256" key="8">
    <source>
        <dbReference type="SAM" id="MobiDB-lite"/>
    </source>
</evidence>
<evidence type="ECO:0000313" key="13">
    <source>
        <dbReference type="EMBL" id="NKE19181.1"/>
    </source>
</evidence>
<reference evidence="12" key="1">
    <citation type="submission" date="2020-01" db="EMBL/GenBank/DDBJ databases">
        <authorList>
            <person name="Rat A."/>
        </authorList>
    </citation>
    <scope>NUCLEOTIDE SEQUENCE</scope>
    <source>
        <strain evidence="12">LMG 31161</strain>
    </source>
</reference>
<feature type="transmembrane region" description="Helical" evidence="9">
    <location>
        <begin position="142"/>
        <end position="160"/>
    </location>
</feature>
<dbReference type="SUPFAM" id="SSF52540">
    <property type="entry name" value="P-loop containing nucleoside triphosphate hydrolases"/>
    <property type="match status" value="1"/>
</dbReference>
<dbReference type="InterPro" id="IPR027417">
    <property type="entry name" value="P-loop_NTPase"/>
</dbReference>
<accession>A0A9X9WL18</accession>
<feature type="transmembrane region" description="Helical" evidence="9">
    <location>
        <begin position="343"/>
        <end position="362"/>
    </location>
</feature>
<dbReference type="InterPro" id="IPR039421">
    <property type="entry name" value="Type_1_exporter"/>
</dbReference>
<dbReference type="EMBL" id="JAAVUP010000008">
    <property type="protein sequence ID" value="NKE19181.1"/>
    <property type="molecule type" value="Genomic_DNA"/>
</dbReference>
<comment type="subcellular location">
    <subcellularLocation>
        <location evidence="1">Cell membrane</location>
        <topology evidence="1">Multi-pass membrane protein</topology>
    </subcellularLocation>
</comment>
<dbReference type="Pfam" id="PF00005">
    <property type="entry name" value="ABC_tran"/>
    <property type="match status" value="1"/>
</dbReference>
<dbReference type="PROSITE" id="PS50893">
    <property type="entry name" value="ABC_TRANSPORTER_2"/>
    <property type="match status" value="1"/>
</dbReference>
<feature type="region of interest" description="Disordered" evidence="8">
    <location>
        <begin position="1"/>
        <end position="35"/>
    </location>
</feature>
<dbReference type="GO" id="GO:0016887">
    <property type="term" value="F:ATP hydrolysis activity"/>
    <property type="evidence" value="ECO:0007669"/>
    <property type="project" value="InterPro"/>
</dbReference>
<feature type="transmembrane region" description="Helical" evidence="9">
    <location>
        <begin position="256"/>
        <end position="275"/>
    </location>
</feature>
<evidence type="ECO:0000256" key="4">
    <source>
        <dbReference type="ARBA" id="ARBA00022741"/>
    </source>
</evidence>
<evidence type="ECO:0000256" key="9">
    <source>
        <dbReference type="SAM" id="Phobius"/>
    </source>
</evidence>
<dbReference type="InterPro" id="IPR017871">
    <property type="entry name" value="ABC_transporter-like_CS"/>
</dbReference>
<evidence type="ECO:0000259" key="11">
    <source>
        <dbReference type="PROSITE" id="PS50929"/>
    </source>
</evidence>
<dbReference type="CDD" id="cd03253">
    <property type="entry name" value="ABCC_ATM1_transporter"/>
    <property type="match status" value="1"/>
</dbReference>
<dbReference type="GO" id="GO:0005524">
    <property type="term" value="F:ATP binding"/>
    <property type="evidence" value="ECO:0007669"/>
    <property type="project" value="UniProtKB-KW"/>
</dbReference>
<dbReference type="InterPro" id="IPR036640">
    <property type="entry name" value="ABC1_TM_sf"/>
</dbReference>
<feature type="domain" description="ABC transporter" evidence="10">
    <location>
        <begin position="431"/>
        <end position="665"/>
    </location>
</feature>
<keyword evidence="2" id="KW-0813">Transport</keyword>